<evidence type="ECO:0000256" key="2">
    <source>
        <dbReference type="ARBA" id="ARBA00022475"/>
    </source>
</evidence>
<protein>
    <submittedName>
        <fullName evidence="7">Cobalt ABC transporter, inner membrane subunit CbiQ</fullName>
    </submittedName>
</protein>
<dbReference type="OrthoDB" id="147966at2157"/>
<feature type="transmembrane region" description="Helical" evidence="6">
    <location>
        <begin position="234"/>
        <end position="255"/>
    </location>
</feature>
<dbReference type="STRING" id="937775.Metlim_1738"/>
<dbReference type="PANTHER" id="PTHR43723:SF1">
    <property type="entry name" value="COBALT TRANSPORT PROTEIN CBIQ"/>
    <property type="match status" value="1"/>
</dbReference>
<reference evidence="7 8" key="1">
    <citation type="submission" date="2011-10" db="EMBL/GenBank/DDBJ databases">
        <title>The Improved High-Quality Draft genome of Methanoplanus limicola DSM 2279.</title>
        <authorList>
            <consortium name="US DOE Joint Genome Institute (JGI-PGF)"/>
            <person name="Lucas S."/>
            <person name="Copeland A."/>
            <person name="Lapidus A."/>
            <person name="Glavina del Rio T."/>
            <person name="Dalin E."/>
            <person name="Tice H."/>
            <person name="Bruce D."/>
            <person name="Goodwin L."/>
            <person name="Pitluck S."/>
            <person name="Peters L."/>
            <person name="Mikhailova N."/>
            <person name="Lu M."/>
            <person name="Kyrpides N."/>
            <person name="Mavromatis K."/>
            <person name="Ivanova N."/>
            <person name="Markowitz V."/>
            <person name="Cheng J.-F."/>
            <person name="Hugenholtz P."/>
            <person name="Woyke T."/>
            <person name="Wu D."/>
            <person name="Wirth R."/>
            <person name="Brambilla E.-M."/>
            <person name="Klenk H.-P."/>
            <person name="Eisen J.A."/>
        </authorList>
    </citation>
    <scope>NUCLEOTIDE SEQUENCE [LARGE SCALE GENOMIC DNA]</scope>
    <source>
        <strain evidence="7 8">DSM 2279</strain>
    </source>
</reference>
<dbReference type="PANTHER" id="PTHR43723">
    <property type="entry name" value="COBALT TRANSPORT PROTEIN CBIQ"/>
    <property type="match status" value="1"/>
</dbReference>
<keyword evidence="4 6" id="KW-1133">Transmembrane helix</keyword>
<evidence type="ECO:0000256" key="5">
    <source>
        <dbReference type="ARBA" id="ARBA00023136"/>
    </source>
</evidence>
<keyword evidence="3 6" id="KW-0812">Transmembrane</keyword>
<dbReference type="RefSeq" id="WP_004077759.1">
    <property type="nucleotide sequence ID" value="NZ_CM001436.1"/>
</dbReference>
<sequence>MYHELLEDIAQNNRLIHINPVIKLILGIGCIIISVSSQSFVTPLFIALTLSTAIVMIAGIDLKLYLKLLLIPLGFAFLSVLVIIFIRNSGEVILNIQPISWLTLNVTTGSLNEGFLILSRVFGGTCSLYFISLTTPATELFSLGRRCRIPDFLIDLSMLIYRFIFVFIEQAYQIKNAQLMRLGYSRRNEAINSFGMMAGALFINTWESGENLVRAMECRCYDGKFATLNDPDVFSVKAFILVLIYLSATVIIMNITSDSTLFGSLPL</sequence>
<dbReference type="Proteomes" id="UP000005741">
    <property type="component" value="Chromosome"/>
</dbReference>
<feature type="transmembrane region" description="Helical" evidence="6">
    <location>
        <begin position="40"/>
        <end position="58"/>
    </location>
</feature>
<dbReference type="InterPro" id="IPR012809">
    <property type="entry name" value="ECF_CbiQ"/>
</dbReference>
<comment type="subcellular location">
    <subcellularLocation>
        <location evidence="1">Cell membrane</location>
        <topology evidence="1">Multi-pass membrane protein</topology>
    </subcellularLocation>
</comment>
<dbReference type="HOGENOM" id="CLU_056469_5_0_2"/>
<evidence type="ECO:0000313" key="8">
    <source>
        <dbReference type="Proteomes" id="UP000005741"/>
    </source>
</evidence>
<keyword evidence="8" id="KW-1185">Reference proteome</keyword>
<dbReference type="GO" id="GO:0006824">
    <property type="term" value="P:cobalt ion transport"/>
    <property type="evidence" value="ECO:0007669"/>
    <property type="project" value="InterPro"/>
</dbReference>
<evidence type="ECO:0000256" key="6">
    <source>
        <dbReference type="SAM" id="Phobius"/>
    </source>
</evidence>
<feature type="transmembrane region" description="Helical" evidence="6">
    <location>
        <begin position="64"/>
        <end position="86"/>
    </location>
</feature>
<gene>
    <name evidence="7" type="ORF">Metlim_1738</name>
</gene>
<proteinExistence type="predicted"/>
<dbReference type="PATRIC" id="fig|937775.9.peg.1951"/>
<evidence type="ECO:0000313" key="7">
    <source>
        <dbReference type="EMBL" id="EHQ35839.1"/>
    </source>
</evidence>
<feature type="transmembrane region" description="Helical" evidence="6">
    <location>
        <begin position="15"/>
        <end position="33"/>
    </location>
</feature>
<dbReference type="InParanoid" id="H1YX36"/>
<name>H1YX36_9EURY</name>
<evidence type="ECO:0000256" key="3">
    <source>
        <dbReference type="ARBA" id="ARBA00022692"/>
    </source>
</evidence>
<keyword evidence="2" id="KW-1003">Cell membrane</keyword>
<feature type="transmembrane region" description="Helical" evidence="6">
    <location>
        <begin position="114"/>
        <end position="132"/>
    </location>
</feature>
<dbReference type="InterPro" id="IPR003339">
    <property type="entry name" value="ABC/ECF_trnsptr_transmembrane"/>
</dbReference>
<organism evidence="7 8">
    <name type="scientific">Methanoplanus limicola DSM 2279</name>
    <dbReference type="NCBI Taxonomy" id="937775"/>
    <lineage>
        <taxon>Archaea</taxon>
        <taxon>Methanobacteriati</taxon>
        <taxon>Methanobacteriota</taxon>
        <taxon>Stenosarchaea group</taxon>
        <taxon>Methanomicrobia</taxon>
        <taxon>Methanomicrobiales</taxon>
        <taxon>Methanomicrobiaceae</taxon>
        <taxon>Methanoplanus</taxon>
    </lineage>
</organism>
<dbReference type="Pfam" id="PF02361">
    <property type="entry name" value="CbiQ"/>
    <property type="match status" value="1"/>
</dbReference>
<dbReference type="GO" id="GO:0043190">
    <property type="term" value="C:ATP-binding cassette (ABC) transporter complex"/>
    <property type="evidence" value="ECO:0007669"/>
    <property type="project" value="InterPro"/>
</dbReference>
<evidence type="ECO:0000256" key="1">
    <source>
        <dbReference type="ARBA" id="ARBA00004651"/>
    </source>
</evidence>
<dbReference type="EMBL" id="CM001436">
    <property type="protein sequence ID" value="EHQ35839.1"/>
    <property type="molecule type" value="Genomic_DNA"/>
</dbReference>
<dbReference type="NCBIfam" id="TIGR02454">
    <property type="entry name" value="ECF_T_CbiQ"/>
    <property type="match status" value="1"/>
</dbReference>
<keyword evidence="5 6" id="KW-0472">Membrane</keyword>
<accession>H1YX36</accession>
<dbReference type="InterPro" id="IPR052770">
    <property type="entry name" value="Cobalt_transport_CbiQ"/>
</dbReference>
<dbReference type="CDD" id="cd16914">
    <property type="entry name" value="EcfT"/>
    <property type="match status" value="1"/>
</dbReference>
<evidence type="ECO:0000256" key="4">
    <source>
        <dbReference type="ARBA" id="ARBA00022989"/>
    </source>
</evidence>
<dbReference type="AlphaFoldDB" id="H1YX36"/>